<comment type="similarity">
    <text evidence="1">Belongs to the Fmt family.</text>
</comment>
<dbReference type="InterPro" id="IPR036477">
    <property type="entry name" value="Formyl_transf_N_sf"/>
</dbReference>
<sequence>MRIAFMGTPEFSVDILQALYDAGHDIAAVYSQPPSRSGRGKKERPSPVHRRAEDLNIPVFTPQSLKSAEEQQKFKSLNLDIAVVVAYGLILPTEILSAPKYGCLNIHASLLPRWRGAAPIHRAIMAGDKVTGVNIMVMEAGLDTGPVIWERPIDILPTDTTGSLHDKLKALGAKAIIPAIEGYVTGALIPKPQAEEGVSYAHKIDKQEALIDWQRPAEDLRNHIHGLSPFPGAYSMAREERIKMLQAEVTEGSGAAGHLIAAPLTIACGDGKALRILKAQRAGKGPMSADELLRGLPLPLGTVFS</sequence>
<dbReference type="InterPro" id="IPR041711">
    <property type="entry name" value="Met-tRNA-FMT_N"/>
</dbReference>
<organism evidence="8">
    <name type="scientific">hydrothermal vent metagenome</name>
    <dbReference type="NCBI Taxonomy" id="652676"/>
    <lineage>
        <taxon>unclassified sequences</taxon>
        <taxon>metagenomes</taxon>
        <taxon>ecological metagenomes</taxon>
    </lineage>
</organism>
<dbReference type="NCBIfam" id="TIGR00460">
    <property type="entry name" value="fmt"/>
    <property type="match status" value="1"/>
</dbReference>
<dbReference type="CDD" id="cd08704">
    <property type="entry name" value="Met_tRNA_FMT_C"/>
    <property type="match status" value="1"/>
</dbReference>
<dbReference type="Pfam" id="PF00551">
    <property type="entry name" value="Formyl_trans_N"/>
    <property type="match status" value="1"/>
</dbReference>
<evidence type="ECO:0000256" key="1">
    <source>
        <dbReference type="ARBA" id="ARBA00010699"/>
    </source>
</evidence>
<name>A0A3B1B9I3_9ZZZZ</name>
<dbReference type="HAMAP" id="MF_00182">
    <property type="entry name" value="Formyl_trans"/>
    <property type="match status" value="1"/>
</dbReference>
<dbReference type="InterPro" id="IPR044135">
    <property type="entry name" value="Met-tRNA-FMT_C"/>
</dbReference>
<dbReference type="PANTHER" id="PTHR11138:SF5">
    <property type="entry name" value="METHIONYL-TRNA FORMYLTRANSFERASE, MITOCHONDRIAL"/>
    <property type="match status" value="1"/>
</dbReference>
<keyword evidence="4" id="KW-0648">Protein biosynthesis</keyword>
<feature type="domain" description="Formyl transferase N-terminal" evidence="6">
    <location>
        <begin position="1"/>
        <end position="179"/>
    </location>
</feature>
<evidence type="ECO:0000313" key="8">
    <source>
        <dbReference type="EMBL" id="VAX06980.1"/>
    </source>
</evidence>
<evidence type="ECO:0000256" key="4">
    <source>
        <dbReference type="ARBA" id="ARBA00022917"/>
    </source>
</evidence>
<dbReference type="Gene3D" id="3.40.50.12230">
    <property type="match status" value="1"/>
</dbReference>
<dbReference type="InterPro" id="IPR005793">
    <property type="entry name" value="Formyl_trans_C"/>
</dbReference>
<feature type="domain" description="Formyl transferase C-terminal" evidence="7">
    <location>
        <begin position="203"/>
        <end position="296"/>
    </location>
</feature>
<dbReference type="EMBL" id="UOFW01000190">
    <property type="protein sequence ID" value="VAX06980.1"/>
    <property type="molecule type" value="Genomic_DNA"/>
</dbReference>
<dbReference type="InterPro" id="IPR002376">
    <property type="entry name" value="Formyl_transf_N"/>
</dbReference>
<evidence type="ECO:0000256" key="2">
    <source>
        <dbReference type="ARBA" id="ARBA00012261"/>
    </source>
</evidence>
<accession>A0A3B1B9I3</accession>
<evidence type="ECO:0000259" key="6">
    <source>
        <dbReference type="Pfam" id="PF00551"/>
    </source>
</evidence>
<keyword evidence="3 8" id="KW-0808">Transferase</keyword>
<dbReference type="EC" id="2.1.2.9" evidence="2"/>
<dbReference type="InterPro" id="IPR005794">
    <property type="entry name" value="Fmt"/>
</dbReference>
<proteinExistence type="inferred from homology"/>
<reference evidence="8" key="1">
    <citation type="submission" date="2018-06" db="EMBL/GenBank/DDBJ databases">
        <authorList>
            <person name="Zhirakovskaya E."/>
        </authorList>
    </citation>
    <scope>NUCLEOTIDE SEQUENCE</scope>
</reference>
<dbReference type="InterPro" id="IPR011034">
    <property type="entry name" value="Formyl_transferase-like_C_sf"/>
</dbReference>
<gene>
    <name evidence="8" type="ORF">MNBD_ALPHA03-635</name>
</gene>
<evidence type="ECO:0000256" key="5">
    <source>
        <dbReference type="SAM" id="MobiDB-lite"/>
    </source>
</evidence>
<dbReference type="PANTHER" id="PTHR11138">
    <property type="entry name" value="METHIONYL-TRNA FORMYLTRANSFERASE"/>
    <property type="match status" value="1"/>
</dbReference>
<evidence type="ECO:0000256" key="3">
    <source>
        <dbReference type="ARBA" id="ARBA00022679"/>
    </source>
</evidence>
<dbReference type="SUPFAM" id="SSF53328">
    <property type="entry name" value="Formyltransferase"/>
    <property type="match status" value="1"/>
</dbReference>
<dbReference type="Pfam" id="PF02911">
    <property type="entry name" value="Formyl_trans_C"/>
    <property type="match status" value="1"/>
</dbReference>
<dbReference type="GO" id="GO:0004479">
    <property type="term" value="F:methionyl-tRNA formyltransferase activity"/>
    <property type="evidence" value="ECO:0007669"/>
    <property type="project" value="UniProtKB-EC"/>
</dbReference>
<dbReference type="GO" id="GO:0005829">
    <property type="term" value="C:cytosol"/>
    <property type="evidence" value="ECO:0007669"/>
    <property type="project" value="TreeGrafter"/>
</dbReference>
<dbReference type="CDD" id="cd08646">
    <property type="entry name" value="FMT_core_Met-tRNA-FMT_N"/>
    <property type="match status" value="1"/>
</dbReference>
<protein>
    <recommendedName>
        <fullName evidence="2">methionyl-tRNA formyltransferase</fullName>
        <ecNumber evidence="2">2.1.2.9</ecNumber>
    </recommendedName>
</protein>
<evidence type="ECO:0000259" key="7">
    <source>
        <dbReference type="Pfam" id="PF02911"/>
    </source>
</evidence>
<dbReference type="SUPFAM" id="SSF50486">
    <property type="entry name" value="FMT C-terminal domain-like"/>
    <property type="match status" value="1"/>
</dbReference>
<feature type="region of interest" description="Disordered" evidence="5">
    <location>
        <begin position="30"/>
        <end position="51"/>
    </location>
</feature>
<dbReference type="AlphaFoldDB" id="A0A3B1B9I3"/>